<evidence type="ECO:0000256" key="1">
    <source>
        <dbReference type="ARBA" id="ARBA00001920"/>
    </source>
</evidence>
<proteinExistence type="inferred from homology"/>
<dbReference type="InterPro" id="IPR005106">
    <property type="entry name" value="Asp/hSer_DH_NAD-bd"/>
</dbReference>
<dbReference type="GO" id="GO:0009089">
    <property type="term" value="P:lysine biosynthetic process via diaminopimelate"/>
    <property type="evidence" value="ECO:0007669"/>
    <property type="project" value="UniProtKB-ARBA"/>
</dbReference>
<keyword evidence="9 13" id="KW-0560">Oxidoreductase</keyword>
<dbReference type="FunFam" id="3.30.360.10:FF:000006">
    <property type="entry name" value="Bifunctional aspartokinase/homoserine dehydrogenase"/>
    <property type="match status" value="1"/>
</dbReference>
<dbReference type="GO" id="GO:0009090">
    <property type="term" value="P:homoserine biosynthetic process"/>
    <property type="evidence" value="ECO:0007669"/>
    <property type="project" value="UniProtKB-ARBA"/>
</dbReference>
<dbReference type="GO" id="GO:0004412">
    <property type="term" value="F:homoserine dehydrogenase activity"/>
    <property type="evidence" value="ECO:0007669"/>
    <property type="project" value="UniProtKB-EC"/>
</dbReference>
<evidence type="ECO:0000256" key="12">
    <source>
        <dbReference type="ARBA" id="ARBA00049031"/>
    </source>
</evidence>
<dbReference type="InterPro" id="IPR011147">
    <property type="entry name" value="Bifunc_Aspkin/hSer_DH"/>
</dbReference>
<evidence type="ECO:0000256" key="11">
    <source>
        <dbReference type="ARBA" id="ARBA00048841"/>
    </source>
</evidence>
<evidence type="ECO:0000256" key="10">
    <source>
        <dbReference type="ARBA" id="ARBA00023167"/>
    </source>
</evidence>
<evidence type="ECO:0000256" key="13">
    <source>
        <dbReference type="PIRNR" id="PIRNR036497"/>
    </source>
</evidence>
<comment type="catalytic activity">
    <reaction evidence="11">
        <text>L-homoserine + NADP(+) = L-aspartate 4-semialdehyde + NADPH + H(+)</text>
        <dbReference type="Rhea" id="RHEA:15761"/>
        <dbReference type="ChEBI" id="CHEBI:15378"/>
        <dbReference type="ChEBI" id="CHEBI:57476"/>
        <dbReference type="ChEBI" id="CHEBI:57783"/>
        <dbReference type="ChEBI" id="CHEBI:58349"/>
        <dbReference type="ChEBI" id="CHEBI:537519"/>
        <dbReference type="EC" id="1.1.1.3"/>
    </reaction>
    <physiologicalReaction direction="right-to-left" evidence="11">
        <dbReference type="Rhea" id="RHEA:15763"/>
    </physiologicalReaction>
</comment>
<dbReference type="GO" id="GO:0050661">
    <property type="term" value="F:NADP binding"/>
    <property type="evidence" value="ECO:0007669"/>
    <property type="project" value="InterPro"/>
</dbReference>
<organism evidence="18 19">
    <name type="scientific">Candidatus Uhrbacteria bacterium RIFCSPHIGHO2_02_FULL_60_10</name>
    <dbReference type="NCBI Taxonomy" id="1802392"/>
    <lineage>
        <taxon>Bacteria</taxon>
        <taxon>Candidatus Uhriibacteriota</taxon>
    </lineage>
</organism>
<dbReference type="GO" id="GO:0009086">
    <property type="term" value="P:methionine biosynthetic process"/>
    <property type="evidence" value="ECO:0007669"/>
    <property type="project" value="UniProtKB-KW"/>
</dbReference>
<evidence type="ECO:0000313" key="19">
    <source>
        <dbReference type="Proteomes" id="UP000177088"/>
    </source>
</evidence>
<evidence type="ECO:0000256" key="8">
    <source>
        <dbReference type="ARBA" id="ARBA00022857"/>
    </source>
</evidence>
<feature type="active site" description="Proton donor" evidence="14">
    <location>
        <position position="227"/>
    </location>
</feature>
<dbReference type="SUPFAM" id="SSF55347">
    <property type="entry name" value="Glyceraldehyde-3-phosphate dehydrogenase-like, C-terminal domain"/>
    <property type="match status" value="1"/>
</dbReference>
<comment type="pathway">
    <text evidence="3">Amino-acid biosynthesis; L-methionine biosynthesis via de novo pathway; L-homoserine from L-aspartate: step 3/3.</text>
</comment>
<dbReference type="Proteomes" id="UP000177088">
    <property type="component" value="Unassembled WGS sequence"/>
</dbReference>
<dbReference type="SUPFAM" id="SSF51735">
    <property type="entry name" value="NAD(P)-binding Rossmann-fold domains"/>
    <property type="match status" value="1"/>
</dbReference>
<evidence type="ECO:0000313" key="18">
    <source>
        <dbReference type="EMBL" id="OGL74479.1"/>
    </source>
</evidence>
<comment type="catalytic activity">
    <reaction evidence="12">
        <text>L-homoserine + NAD(+) = L-aspartate 4-semialdehyde + NADH + H(+)</text>
        <dbReference type="Rhea" id="RHEA:15757"/>
        <dbReference type="ChEBI" id="CHEBI:15378"/>
        <dbReference type="ChEBI" id="CHEBI:57476"/>
        <dbReference type="ChEBI" id="CHEBI:57540"/>
        <dbReference type="ChEBI" id="CHEBI:57945"/>
        <dbReference type="ChEBI" id="CHEBI:537519"/>
        <dbReference type="EC" id="1.1.1.3"/>
    </reaction>
    <physiologicalReaction direction="right-to-left" evidence="12">
        <dbReference type="Rhea" id="RHEA:15759"/>
    </physiologicalReaction>
</comment>
<comment type="caution">
    <text evidence="18">The sequence shown here is derived from an EMBL/GenBank/DDBJ whole genome shotgun (WGS) entry which is preliminary data.</text>
</comment>
<evidence type="ECO:0000256" key="9">
    <source>
        <dbReference type="ARBA" id="ARBA00023002"/>
    </source>
</evidence>
<evidence type="ECO:0000259" key="17">
    <source>
        <dbReference type="Pfam" id="PF03447"/>
    </source>
</evidence>
<dbReference type="PANTHER" id="PTHR43070">
    <property type="match status" value="1"/>
</dbReference>
<dbReference type="InterPro" id="IPR001342">
    <property type="entry name" value="HDH_cat"/>
</dbReference>
<evidence type="ECO:0000256" key="6">
    <source>
        <dbReference type="ARBA" id="ARBA00022605"/>
    </source>
</evidence>
<gene>
    <name evidence="18" type="ORF">A3C96_04010</name>
</gene>
<dbReference type="EC" id="1.1.1.3" evidence="5 13"/>
<dbReference type="UniPathway" id="UPA00051">
    <property type="reaction ID" value="UER00465"/>
</dbReference>
<evidence type="ECO:0000256" key="5">
    <source>
        <dbReference type="ARBA" id="ARBA00013213"/>
    </source>
</evidence>
<dbReference type="UniPathway" id="UPA00050">
    <property type="reaction ID" value="UER00063"/>
</dbReference>
<dbReference type="Pfam" id="PF00742">
    <property type="entry name" value="Homoserine_dh"/>
    <property type="match status" value="1"/>
</dbReference>
<name>A0A1F7U8A9_9BACT</name>
<dbReference type="AlphaFoldDB" id="A0A1F7U8A9"/>
<evidence type="ECO:0000256" key="4">
    <source>
        <dbReference type="ARBA" id="ARBA00006753"/>
    </source>
</evidence>
<evidence type="ECO:0000256" key="3">
    <source>
        <dbReference type="ARBA" id="ARBA00005062"/>
    </source>
</evidence>
<dbReference type="Gene3D" id="3.30.360.10">
    <property type="entry name" value="Dihydrodipicolinate Reductase, domain 2"/>
    <property type="match status" value="1"/>
</dbReference>
<evidence type="ECO:0000256" key="7">
    <source>
        <dbReference type="ARBA" id="ARBA00022697"/>
    </source>
</evidence>
<feature type="domain" description="Aspartate/homoserine dehydrogenase NAD-binding" evidence="17">
    <location>
        <begin position="8"/>
        <end position="142"/>
    </location>
</feature>
<reference evidence="18 19" key="1">
    <citation type="journal article" date="2016" name="Nat. Commun.">
        <title>Thousands of microbial genomes shed light on interconnected biogeochemical processes in an aquifer system.</title>
        <authorList>
            <person name="Anantharaman K."/>
            <person name="Brown C.T."/>
            <person name="Hug L.A."/>
            <person name="Sharon I."/>
            <person name="Castelle C.J."/>
            <person name="Probst A.J."/>
            <person name="Thomas B.C."/>
            <person name="Singh A."/>
            <person name="Wilkins M.J."/>
            <person name="Karaoz U."/>
            <person name="Brodie E.L."/>
            <person name="Williams K.H."/>
            <person name="Hubbard S.S."/>
            <person name="Banfield J.F."/>
        </authorList>
    </citation>
    <scope>NUCLEOTIDE SEQUENCE [LARGE SCALE GENOMIC DNA]</scope>
</reference>
<keyword evidence="8 13" id="KW-0521">NADP</keyword>
<accession>A0A1F7U8A9</accession>
<dbReference type="PANTHER" id="PTHR43070:SF3">
    <property type="entry name" value="HOMOSERINE DEHYDROGENASE"/>
    <property type="match status" value="1"/>
</dbReference>
<evidence type="ECO:0000259" key="16">
    <source>
        <dbReference type="Pfam" id="PF00742"/>
    </source>
</evidence>
<dbReference type="InterPro" id="IPR022697">
    <property type="entry name" value="HDH_short"/>
</dbReference>
<evidence type="ECO:0000256" key="2">
    <source>
        <dbReference type="ARBA" id="ARBA00005056"/>
    </source>
</evidence>
<feature type="binding site" evidence="15">
    <location>
        <position position="212"/>
    </location>
    <ligand>
        <name>L-homoserine</name>
        <dbReference type="ChEBI" id="CHEBI:57476"/>
    </ligand>
</feature>
<keyword evidence="7 13" id="KW-0791">Threonine biosynthesis</keyword>
<dbReference type="Pfam" id="PF03447">
    <property type="entry name" value="NAD_binding_3"/>
    <property type="match status" value="1"/>
</dbReference>
<feature type="binding site" evidence="15">
    <location>
        <position position="123"/>
    </location>
    <ligand>
        <name>NADPH</name>
        <dbReference type="ChEBI" id="CHEBI:57783"/>
    </ligand>
</feature>
<comment type="pathway">
    <text evidence="2">Amino-acid biosynthesis; L-threonine biosynthesis; L-threonine from L-aspartate: step 3/5.</text>
</comment>
<dbReference type="Gene3D" id="3.40.50.720">
    <property type="entry name" value="NAD(P)-binding Rossmann-like Domain"/>
    <property type="match status" value="1"/>
</dbReference>
<comment type="similarity">
    <text evidence="4 13">Belongs to the homoserine dehydrogenase family.</text>
</comment>
<dbReference type="GO" id="GO:0009088">
    <property type="term" value="P:threonine biosynthetic process"/>
    <property type="evidence" value="ECO:0007669"/>
    <property type="project" value="UniProtKB-UniPathway"/>
</dbReference>
<feature type="binding site" evidence="15">
    <location>
        <begin position="8"/>
        <end position="13"/>
    </location>
    <ligand>
        <name>NADP(+)</name>
        <dbReference type="ChEBI" id="CHEBI:58349"/>
    </ligand>
</feature>
<protein>
    <recommendedName>
        <fullName evidence="5 13">Homoserine dehydrogenase</fullName>
        <shortName evidence="13">HDH</shortName>
        <ecNumber evidence="5 13">1.1.1.3</ecNumber>
    </recommendedName>
</protein>
<sequence>MIPVAVIGKGGVGRAVVAALLRSQSRAQARGVNLFVNAIAGHDGIAVSREGWPEASLVKFAAGAGDWRDLTGVRVCTSHAELVAAIGAVTRPGQIVVDVSAAESAAWHLDWLRRGWHVVTANKKPLTASRESYEAIMAASRQVDGPRHRHEATCGAGLPIISTIADLLAAGDEIQEISAAASGTLGFVFSACQAGRTFAAAVAEAKLRGYTEPEPRDDLSGKDVARKALILARLLGWSMELSDIPVDDLVPKSLQSGSVENFLAGLPTASGYIDERVSAAAKNGQVLRYLATVGPAGITVGLREVPRESPLGGLAGTENMFVVRSRYYDSAPLVIRGPGAGATVTAVGILSDIFRIINL</sequence>
<keyword evidence="10 13" id="KW-0486">Methionine biosynthesis</keyword>
<evidence type="ECO:0000256" key="15">
    <source>
        <dbReference type="PIRSR" id="PIRSR036497-2"/>
    </source>
</evidence>
<feature type="domain" description="Homoserine dehydrogenase catalytic" evidence="16">
    <location>
        <begin position="159"/>
        <end position="353"/>
    </location>
</feature>
<dbReference type="InterPro" id="IPR036291">
    <property type="entry name" value="NAD(P)-bd_dom_sf"/>
</dbReference>
<comment type="cofactor">
    <cofactor evidence="1">
        <name>a metal cation</name>
        <dbReference type="ChEBI" id="CHEBI:25213"/>
    </cofactor>
</comment>
<keyword evidence="6 13" id="KW-0028">Amino-acid biosynthesis</keyword>
<dbReference type="PIRSF" id="PIRSF036497">
    <property type="entry name" value="HDH_short"/>
    <property type="match status" value="1"/>
</dbReference>
<evidence type="ECO:0000256" key="14">
    <source>
        <dbReference type="PIRSR" id="PIRSR036497-1"/>
    </source>
</evidence>
<dbReference type="EMBL" id="MGEA01000024">
    <property type="protein sequence ID" value="OGL74479.1"/>
    <property type="molecule type" value="Genomic_DNA"/>
</dbReference>